<dbReference type="AlphaFoldDB" id="A0A7R9PZB8"/>
<name>A0A7R9PZB8_9ACAR</name>
<organism evidence="2">
    <name type="scientific">Medioppia subpectinata</name>
    <dbReference type="NCBI Taxonomy" id="1979941"/>
    <lineage>
        <taxon>Eukaryota</taxon>
        <taxon>Metazoa</taxon>
        <taxon>Ecdysozoa</taxon>
        <taxon>Arthropoda</taxon>
        <taxon>Chelicerata</taxon>
        <taxon>Arachnida</taxon>
        <taxon>Acari</taxon>
        <taxon>Acariformes</taxon>
        <taxon>Sarcoptiformes</taxon>
        <taxon>Oribatida</taxon>
        <taxon>Brachypylina</taxon>
        <taxon>Oppioidea</taxon>
        <taxon>Oppiidae</taxon>
        <taxon>Medioppia</taxon>
    </lineage>
</organism>
<accession>A0A7R9PZB8</accession>
<dbReference type="Proteomes" id="UP000759131">
    <property type="component" value="Unassembled WGS sequence"/>
</dbReference>
<evidence type="ECO:0000313" key="2">
    <source>
        <dbReference type="EMBL" id="CAD7626374.1"/>
    </source>
</evidence>
<evidence type="ECO:0000256" key="1">
    <source>
        <dbReference type="SAM" id="SignalP"/>
    </source>
</evidence>
<dbReference type="EMBL" id="OC858363">
    <property type="protein sequence ID" value="CAD7626374.1"/>
    <property type="molecule type" value="Genomic_DNA"/>
</dbReference>
<keyword evidence="3" id="KW-1185">Reference proteome</keyword>
<feature type="signal peptide" evidence="1">
    <location>
        <begin position="1"/>
        <end position="22"/>
    </location>
</feature>
<feature type="chain" id="PRO_5036211671" evidence="1">
    <location>
        <begin position="23"/>
        <end position="96"/>
    </location>
</feature>
<sequence length="96" mass="10256">MLSKSFLLQALVVMTLMVSIHCLLCNNDGDCPTNECCVIGLLADQGVCNDLLPKGTSCKNTHCPCGPNLVCRITDVGPHGHYSKDCAVPENSTLLH</sequence>
<keyword evidence="1" id="KW-0732">Signal</keyword>
<reference evidence="2" key="1">
    <citation type="submission" date="2020-11" db="EMBL/GenBank/DDBJ databases">
        <authorList>
            <person name="Tran Van P."/>
        </authorList>
    </citation>
    <scope>NUCLEOTIDE SEQUENCE</scope>
</reference>
<evidence type="ECO:0000313" key="3">
    <source>
        <dbReference type="Proteomes" id="UP000759131"/>
    </source>
</evidence>
<gene>
    <name evidence="2" type="ORF">OSB1V03_LOCUS6807</name>
</gene>
<dbReference type="EMBL" id="CAJPIZ010003788">
    <property type="protein sequence ID" value="CAG2106804.1"/>
    <property type="molecule type" value="Genomic_DNA"/>
</dbReference>
<protein>
    <submittedName>
        <fullName evidence="2">Uncharacterized protein</fullName>
    </submittedName>
</protein>
<proteinExistence type="predicted"/>